<evidence type="ECO:0000313" key="1">
    <source>
        <dbReference type="EMBL" id="KVI09844.1"/>
    </source>
</evidence>
<sequence>MWVSLRIRGLATIEAVKGHRRWKLWSLTGYHRSSDNQRRGRRWWRLPETEAVEAVESHNRRYHGTIPVFQQCFRADSGGIGEGDG</sequence>
<organism evidence="1 2">
    <name type="scientific">Cynara cardunculus var. scolymus</name>
    <name type="common">Globe artichoke</name>
    <name type="synonym">Cynara scolymus</name>
    <dbReference type="NCBI Taxonomy" id="59895"/>
    <lineage>
        <taxon>Eukaryota</taxon>
        <taxon>Viridiplantae</taxon>
        <taxon>Streptophyta</taxon>
        <taxon>Embryophyta</taxon>
        <taxon>Tracheophyta</taxon>
        <taxon>Spermatophyta</taxon>
        <taxon>Magnoliopsida</taxon>
        <taxon>eudicotyledons</taxon>
        <taxon>Gunneridae</taxon>
        <taxon>Pentapetalae</taxon>
        <taxon>asterids</taxon>
        <taxon>campanulids</taxon>
        <taxon>Asterales</taxon>
        <taxon>Asteraceae</taxon>
        <taxon>Carduoideae</taxon>
        <taxon>Cardueae</taxon>
        <taxon>Carduinae</taxon>
        <taxon>Cynara</taxon>
    </lineage>
</organism>
<protein>
    <submittedName>
        <fullName evidence="1">Uncharacterized protein</fullName>
    </submittedName>
</protein>
<name>A0A103YIP6_CYNCS</name>
<comment type="caution">
    <text evidence="1">The sequence shown here is derived from an EMBL/GenBank/DDBJ whole genome shotgun (WGS) entry which is preliminary data.</text>
</comment>
<reference evidence="1 2" key="1">
    <citation type="journal article" date="2016" name="Sci. Rep.">
        <title>The genome sequence of the outbreeding globe artichoke constructed de novo incorporating a phase-aware low-pass sequencing strategy of F1 progeny.</title>
        <authorList>
            <person name="Scaglione D."/>
            <person name="Reyes-Chin-Wo S."/>
            <person name="Acquadro A."/>
            <person name="Froenicke L."/>
            <person name="Portis E."/>
            <person name="Beitel C."/>
            <person name="Tirone M."/>
            <person name="Mauro R."/>
            <person name="Lo Monaco A."/>
            <person name="Mauromicale G."/>
            <person name="Faccioli P."/>
            <person name="Cattivelli L."/>
            <person name="Rieseberg L."/>
            <person name="Michelmore R."/>
            <person name="Lanteri S."/>
        </authorList>
    </citation>
    <scope>NUCLEOTIDE SEQUENCE [LARGE SCALE GENOMIC DNA]</scope>
    <source>
        <strain evidence="1">2C</strain>
    </source>
</reference>
<keyword evidence="2" id="KW-1185">Reference proteome</keyword>
<evidence type="ECO:0000313" key="2">
    <source>
        <dbReference type="Proteomes" id="UP000243975"/>
    </source>
</evidence>
<dbReference type="EMBL" id="LEKV01001039">
    <property type="protein sequence ID" value="KVI09844.1"/>
    <property type="molecule type" value="Genomic_DNA"/>
</dbReference>
<proteinExistence type="predicted"/>
<dbReference type="Proteomes" id="UP000243975">
    <property type="component" value="Unassembled WGS sequence"/>
</dbReference>
<dbReference type="AlphaFoldDB" id="A0A103YIP6"/>
<dbReference type="Gramene" id="KVI09844">
    <property type="protein sequence ID" value="KVI09844"/>
    <property type="gene ID" value="Ccrd_011755"/>
</dbReference>
<accession>A0A103YIP6</accession>
<gene>
    <name evidence="1" type="ORF">Ccrd_011755</name>
</gene>